<evidence type="ECO:0000256" key="7">
    <source>
        <dbReference type="SAM" id="Phobius"/>
    </source>
</evidence>
<dbReference type="PANTHER" id="PTHR35007">
    <property type="entry name" value="INTEGRAL MEMBRANE PROTEIN-RELATED"/>
    <property type="match status" value="1"/>
</dbReference>
<evidence type="ECO:0000256" key="2">
    <source>
        <dbReference type="ARBA" id="ARBA00022475"/>
    </source>
</evidence>
<proteinExistence type="predicted"/>
<name>A0ABY5K3E3_9CELL</name>
<feature type="region of interest" description="Disordered" evidence="6">
    <location>
        <begin position="27"/>
        <end position="70"/>
    </location>
</feature>
<keyword evidence="11" id="KW-1185">Reference proteome</keyword>
<evidence type="ECO:0000256" key="5">
    <source>
        <dbReference type="ARBA" id="ARBA00023136"/>
    </source>
</evidence>
<feature type="domain" description="Type II secretion system protein GspF" evidence="9">
    <location>
        <begin position="69"/>
        <end position="187"/>
    </location>
</feature>
<dbReference type="EMBL" id="CP101989">
    <property type="protein sequence ID" value="UUI64308.1"/>
    <property type="molecule type" value="Genomic_DNA"/>
</dbReference>
<accession>A0ABY5K3E3</accession>
<organism evidence="10 11">
    <name type="scientific">Cellulomonas wangsupingiae</name>
    <dbReference type="NCBI Taxonomy" id="2968085"/>
    <lineage>
        <taxon>Bacteria</taxon>
        <taxon>Bacillati</taxon>
        <taxon>Actinomycetota</taxon>
        <taxon>Actinomycetes</taxon>
        <taxon>Micrococcales</taxon>
        <taxon>Cellulomonadaceae</taxon>
        <taxon>Cellulomonas</taxon>
    </lineage>
</organism>
<evidence type="ECO:0000313" key="11">
    <source>
        <dbReference type="Proteomes" id="UP001317322"/>
    </source>
</evidence>
<gene>
    <name evidence="10" type="ORF">NP075_14430</name>
</gene>
<protein>
    <submittedName>
        <fullName evidence="10">Type II secretion system F family protein</fullName>
    </submittedName>
</protein>
<evidence type="ECO:0000256" key="4">
    <source>
        <dbReference type="ARBA" id="ARBA00022989"/>
    </source>
</evidence>
<feature type="transmembrane region" description="Helical" evidence="7">
    <location>
        <begin position="203"/>
        <end position="223"/>
    </location>
</feature>
<keyword evidence="4 7" id="KW-1133">Transmembrane helix</keyword>
<dbReference type="PANTHER" id="PTHR35007:SF4">
    <property type="entry name" value="CONSERVED TRANSMEMBRANE PROTEIN-RELATED"/>
    <property type="match status" value="1"/>
</dbReference>
<feature type="transmembrane region" description="Helical" evidence="7">
    <location>
        <begin position="172"/>
        <end position="191"/>
    </location>
</feature>
<evidence type="ECO:0000256" key="8">
    <source>
        <dbReference type="SAM" id="SignalP"/>
    </source>
</evidence>
<dbReference type="Pfam" id="PF00482">
    <property type="entry name" value="T2SSF"/>
    <property type="match status" value="1"/>
</dbReference>
<reference evidence="10 11" key="1">
    <citation type="submission" date="2022-07" db="EMBL/GenBank/DDBJ databases">
        <title>Novel species in genus cellulomonas.</title>
        <authorList>
            <person name="Ye L."/>
        </authorList>
    </citation>
    <scope>NUCLEOTIDE SEQUENCE [LARGE SCALE GENOMIC DNA]</scope>
    <source>
        <strain evidence="11">zg-Y908</strain>
    </source>
</reference>
<evidence type="ECO:0000259" key="9">
    <source>
        <dbReference type="Pfam" id="PF00482"/>
    </source>
</evidence>
<keyword evidence="2" id="KW-1003">Cell membrane</keyword>
<evidence type="ECO:0000313" key="10">
    <source>
        <dbReference type="EMBL" id="UUI64308.1"/>
    </source>
</evidence>
<dbReference type="InterPro" id="IPR018076">
    <property type="entry name" value="T2SS_GspF_dom"/>
</dbReference>
<evidence type="ECO:0000256" key="1">
    <source>
        <dbReference type="ARBA" id="ARBA00004651"/>
    </source>
</evidence>
<comment type="subcellular location">
    <subcellularLocation>
        <location evidence="1">Cell membrane</location>
        <topology evidence="1">Multi-pass membrane protein</topology>
    </subcellularLocation>
</comment>
<keyword evidence="5 7" id="KW-0472">Membrane</keyword>
<dbReference type="Proteomes" id="UP001317322">
    <property type="component" value="Chromosome"/>
</dbReference>
<feature type="chain" id="PRO_5046250419" evidence="8">
    <location>
        <begin position="18"/>
        <end position="233"/>
    </location>
</feature>
<evidence type="ECO:0000256" key="6">
    <source>
        <dbReference type="SAM" id="MobiDB-lite"/>
    </source>
</evidence>
<feature type="signal peptide" evidence="8">
    <location>
        <begin position="1"/>
        <end position="17"/>
    </location>
</feature>
<keyword evidence="3 7" id="KW-0812">Transmembrane</keyword>
<dbReference type="RefSeq" id="WP_227565304.1">
    <property type="nucleotide sequence ID" value="NZ_CP101989.1"/>
</dbReference>
<evidence type="ECO:0000256" key="3">
    <source>
        <dbReference type="ARBA" id="ARBA00022692"/>
    </source>
</evidence>
<feature type="compositionally biased region" description="Basic residues" evidence="6">
    <location>
        <begin position="49"/>
        <end position="62"/>
    </location>
</feature>
<sequence length="233" mass="22921">MSLLVGVLVALAVSALAGPCPRRGVVRGSRGGGSAGPPGVPVPVGDGSRRRRGPRPWSRHRASAPSPGDDDLAGLLHAVAAQVRAGLPPAAAWRAALGAGVDGEVPAAELLTAVVGDRGGERSRVRAVVAGAHVAAETGAPLADVLEDLAEAVAADAEQSGEIAAALAGPRATARVLTFLPALGLLVGAAMGARPWQVLTDGALGSVLGLVGVGLVVVGRLWVGALLRRAGAP</sequence>
<keyword evidence="8" id="KW-0732">Signal</keyword>